<dbReference type="PANTHER" id="PTHR44942">
    <property type="entry name" value="METHYLTRANSF_11 DOMAIN-CONTAINING PROTEIN"/>
    <property type="match status" value="1"/>
</dbReference>
<dbReference type="PANTHER" id="PTHR44942:SF4">
    <property type="entry name" value="METHYLTRANSFERASE TYPE 11 DOMAIN-CONTAINING PROTEIN"/>
    <property type="match status" value="1"/>
</dbReference>
<dbReference type="SUPFAM" id="SSF53335">
    <property type="entry name" value="S-adenosyl-L-methionine-dependent methyltransferases"/>
    <property type="match status" value="1"/>
</dbReference>
<evidence type="ECO:0000256" key="1">
    <source>
        <dbReference type="ARBA" id="ARBA00008361"/>
    </source>
</evidence>
<dbReference type="InterPro" id="IPR029063">
    <property type="entry name" value="SAM-dependent_MTases_sf"/>
</dbReference>
<evidence type="ECO:0000259" key="4">
    <source>
        <dbReference type="Pfam" id="PF08241"/>
    </source>
</evidence>
<reference evidence="5" key="1">
    <citation type="submission" date="2020-12" db="EMBL/GenBank/DDBJ databases">
        <title>Genomic characterization of non-nitrogen-fixing Frankia strains.</title>
        <authorList>
            <person name="Carlos-Shanley C."/>
            <person name="Guerra T."/>
            <person name="Hahn D."/>
        </authorList>
    </citation>
    <scope>NUCLEOTIDE SEQUENCE</scope>
    <source>
        <strain evidence="5">CN6</strain>
    </source>
</reference>
<dbReference type="AlphaFoldDB" id="A0A937RD29"/>
<dbReference type="GO" id="GO:0032259">
    <property type="term" value="P:methylation"/>
    <property type="evidence" value="ECO:0007669"/>
    <property type="project" value="UniProtKB-KW"/>
</dbReference>
<organism evidence="5 6">
    <name type="scientific">Frankia nepalensis</name>
    <dbReference type="NCBI Taxonomy" id="1836974"/>
    <lineage>
        <taxon>Bacteria</taxon>
        <taxon>Bacillati</taxon>
        <taxon>Actinomycetota</taxon>
        <taxon>Actinomycetes</taxon>
        <taxon>Frankiales</taxon>
        <taxon>Frankiaceae</taxon>
        <taxon>Frankia</taxon>
    </lineage>
</organism>
<keyword evidence="3" id="KW-0808">Transferase</keyword>
<dbReference type="Gene3D" id="3.40.50.150">
    <property type="entry name" value="Vaccinia Virus protein VP39"/>
    <property type="match status" value="1"/>
</dbReference>
<proteinExistence type="inferred from homology"/>
<dbReference type="InterPro" id="IPR013216">
    <property type="entry name" value="Methyltransf_11"/>
</dbReference>
<sequence>MTAPLPDHPAEHDASRRWIHRDRQRAESFGVDAERYDRARPSYPEALVDRILEASPGRDVLDVGCGTGIAARRFLAAGCRVLGVEIDPRMAELARRHGIDVEVGAFETWDAAGRSFDAVVAGEAWHWVEPVAGAVRAAQVLRPGGRLAVFWNMGHASPEVAEAIAAVYRRLAPDPPARNQVEPDDSEYVSDAARAADGIRRAGALGEPECWRFAWDRPYTRDEWLDELPTHSDHRRLAPTTLATLLAQVGAALDAVGGGFTMRYTTIAVTATLTTAAA</sequence>
<name>A0A937RD29_9ACTN</name>
<evidence type="ECO:0000256" key="2">
    <source>
        <dbReference type="ARBA" id="ARBA00022603"/>
    </source>
</evidence>
<evidence type="ECO:0000313" key="6">
    <source>
        <dbReference type="Proteomes" id="UP000604475"/>
    </source>
</evidence>
<comment type="caution">
    <text evidence="5">The sequence shown here is derived from an EMBL/GenBank/DDBJ whole genome shotgun (WGS) entry which is preliminary data.</text>
</comment>
<feature type="domain" description="Methyltransferase type 11" evidence="4">
    <location>
        <begin position="61"/>
        <end position="148"/>
    </location>
</feature>
<evidence type="ECO:0000256" key="3">
    <source>
        <dbReference type="ARBA" id="ARBA00022679"/>
    </source>
</evidence>
<accession>A0A937RD29</accession>
<dbReference type="Proteomes" id="UP000604475">
    <property type="component" value="Unassembled WGS sequence"/>
</dbReference>
<gene>
    <name evidence="5" type="ORF">I7412_12840</name>
</gene>
<dbReference type="CDD" id="cd02440">
    <property type="entry name" value="AdoMet_MTases"/>
    <property type="match status" value="1"/>
</dbReference>
<evidence type="ECO:0000313" key="5">
    <source>
        <dbReference type="EMBL" id="MBL7628042.1"/>
    </source>
</evidence>
<dbReference type="GO" id="GO:0008757">
    <property type="term" value="F:S-adenosylmethionine-dependent methyltransferase activity"/>
    <property type="evidence" value="ECO:0007669"/>
    <property type="project" value="InterPro"/>
</dbReference>
<dbReference type="Pfam" id="PF08241">
    <property type="entry name" value="Methyltransf_11"/>
    <property type="match status" value="1"/>
</dbReference>
<dbReference type="EMBL" id="JAEACQ010000167">
    <property type="protein sequence ID" value="MBL7628042.1"/>
    <property type="molecule type" value="Genomic_DNA"/>
</dbReference>
<comment type="similarity">
    <text evidence="1">Belongs to the methyltransferase superfamily.</text>
</comment>
<keyword evidence="2 5" id="KW-0489">Methyltransferase</keyword>
<dbReference type="RefSeq" id="WP_203005989.1">
    <property type="nucleotide sequence ID" value="NZ_JADWYU010000229.1"/>
</dbReference>
<dbReference type="InterPro" id="IPR051052">
    <property type="entry name" value="Diverse_substrate_MTase"/>
</dbReference>
<protein>
    <submittedName>
        <fullName evidence="5">Methyltransferase domain-containing protein</fullName>
    </submittedName>
</protein>
<keyword evidence="6" id="KW-1185">Reference proteome</keyword>